<dbReference type="GO" id="GO:0032543">
    <property type="term" value="P:mitochondrial translation"/>
    <property type="evidence" value="ECO:0007669"/>
    <property type="project" value="InterPro"/>
</dbReference>
<dbReference type="Proteomes" id="UP000740926">
    <property type="component" value="Unassembled WGS sequence"/>
</dbReference>
<name>A0A9P6YYL8_9FUNG</name>
<dbReference type="Pfam" id="PF10213">
    <property type="entry name" value="MRP-S28"/>
    <property type="match status" value="1"/>
</dbReference>
<protein>
    <recommendedName>
        <fullName evidence="1">Small ribosomal subunit protein mS35 mitochondrial conserved domain-containing protein</fullName>
    </recommendedName>
</protein>
<reference evidence="2 3" key="1">
    <citation type="journal article" date="2020" name="Microb. Genom.">
        <title>Genetic diversity of clinical and environmental Mucorales isolates obtained from an investigation of mucormycosis cases among solid organ transplant recipients.</title>
        <authorList>
            <person name="Nguyen M.H."/>
            <person name="Kaul D."/>
            <person name="Muto C."/>
            <person name="Cheng S.J."/>
            <person name="Richter R.A."/>
            <person name="Bruno V.M."/>
            <person name="Liu G."/>
            <person name="Beyhan S."/>
            <person name="Sundermann A.J."/>
            <person name="Mounaud S."/>
            <person name="Pasculle A.W."/>
            <person name="Nierman W.C."/>
            <person name="Driscoll E."/>
            <person name="Cumbie R."/>
            <person name="Clancy C.J."/>
            <person name="Dupont C.L."/>
        </authorList>
    </citation>
    <scope>NUCLEOTIDE SEQUENCE [LARGE SCALE GENOMIC DNA]</scope>
    <source>
        <strain evidence="2 3">GL24</strain>
    </source>
</reference>
<organism evidence="2 3">
    <name type="scientific">Rhizopus delemar</name>
    <dbReference type="NCBI Taxonomy" id="936053"/>
    <lineage>
        <taxon>Eukaryota</taxon>
        <taxon>Fungi</taxon>
        <taxon>Fungi incertae sedis</taxon>
        <taxon>Mucoromycota</taxon>
        <taxon>Mucoromycotina</taxon>
        <taxon>Mucoromycetes</taxon>
        <taxon>Mucorales</taxon>
        <taxon>Mucorineae</taxon>
        <taxon>Rhizopodaceae</taxon>
        <taxon>Rhizopus</taxon>
    </lineage>
</organism>
<dbReference type="GO" id="GO:0003735">
    <property type="term" value="F:structural constituent of ribosome"/>
    <property type="evidence" value="ECO:0007669"/>
    <property type="project" value="InterPro"/>
</dbReference>
<feature type="domain" description="Small ribosomal subunit protein mS35 mitochondrial conserved" evidence="1">
    <location>
        <begin position="77"/>
        <end position="194"/>
    </location>
</feature>
<evidence type="ECO:0000313" key="2">
    <source>
        <dbReference type="EMBL" id="KAG1567181.1"/>
    </source>
</evidence>
<keyword evidence="3" id="KW-1185">Reference proteome</keyword>
<dbReference type="GO" id="GO:0005763">
    <property type="term" value="C:mitochondrial small ribosomal subunit"/>
    <property type="evidence" value="ECO:0007669"/>
    <property type="project" value="TreeGrafter"/>
</dbReference>
<evidence type="ECO:0000313" key="3">
    <source>
        <dbReference type="Proteomes" id="UP000740926"/>
    </source>
</evidence>
<comment type="caution">
    <text evidence="2">The sequence shown here is derived from an EMBL/GenBank/DDBJ whole genome shotgun (WGS) entry which is preliminary data.</text>
</comment>
<dbReference type="EMBL" id="JAANIU010001498">
    <property type="protein sequence ID" value="KAG1567181.1"/>
    <property type="molecule type" value="Genomic_DNA"/>
</dbReference>
<dbReference type="PANTHER" id="PTHR13490:SF0">
    <property type="entry name" value="SMALL RIBOSOMAL SUBUNIT PROTEIN MS35"/>
    <property type="match status" value="1"/>
</dbReference>
<dbReference type="PANTHER" id="PTHR13490">
    <property type="entry name" value="MITOCHONDRIAL 28S RIBOSOMAL PROTEIN S28"/>
    <property type="match status" value="1"/>
</dbReference>
<accession>A0A9P6YYL8</accession>
<dbReference type="Gene3D" id="3.30.160.20">
    <property type="match status" value="1"/>
</dbReference>
<dbReference type="InterPro" id="IPR039848">
    <property type="entry name" value="Ribosomal_mS35_mt"/>
</dbReference>
<gene>
    <name evidence="2" type="ORF">G6F50_008445</name>
</gene>
<proteinExistence type="predicted"/>
<sequence>MLKQACRSFSTAPVTLAGRQGARRKPAKKFDVDDMPRFEFDDQTTLGHNLFDNIRQVRQYLRKTEFELPKLNVYAKPFEAPSSDQILKFKSHTYLGEGHPVERKVVLSVKVDDLKLNDTEKHKFLLLSGPRYHVDTEELIMSSERFPKRQQNKKFLIDTLNKLIKEAKDTKDTFADVPLNLPKPKTRLEFPKEWLKKPESDSSLAQ</sequence>
<dbReference type="InterPro" id="IPR019349">
    <property type="entry name" value="Ribosomal_mS35_mit"/>
</dbReference>
<dbReference type="AlphaFoldDB" id="A0A9P6YYL8"/>
<evidence type="ECO:0000259" key="1">
    <source>
        <dbReference type="Pfam" id="PF10213"/>
    </source>
</evidence>